<comment type="catalytic activity">
    <reaction evidence="8">
        <text>a 2'-deoxyadenosine in DNA + S-adenosyl-L-methionine = an N(6)-methyl-2'-deoxyadenosine in DNA + S-adenosyl-L-homocysteine + H(+)</text>
        <dbReference type="Rhea" id="RHEA:15197"/>
        <dbReference type="Rhea" id="RHEA-COMP:12418"/>
        <dbReference type="Rhea" id="RHEA-COMP:12419"/>
        <dbReference type="ChEBI" id="CHEBI:15378"/>
        <dbReference type="ChEBI" id="CHEBI:57856"/>
        <dbReference type="ChEBI" id="CHEBI:59789"/>
        <dbReference type="ChEBI" id="CHEBI:90615"/>
        <dbReference type="ChEBI" id="CHEBI:90616"/>
        <dbReference type="EC" id="2.1.1.72"/>
    </reaction>
</comment>
<dbReference type="EC" id="2.1.1.72" evidence="2"/>
<keyword evidence="7" id="KW-0238">DNA-binding</keyword>
<dbReference type="PANTHER" id="PTHR42933:SF3">
    <property type="entry name" value="TYPE I RESTRICTION ENZYME MJAVIII METHYLASE SUBUNIT"/>
    <property type="match status" value="1"/>
</dbReference>
<dbReference type="PANTHER" id="PTHR42933">
    <property type="entry name" value="SLR6095 PROTEIN"/>
    <property type="match status" value="1"/>
</dbReference>
<keyword evidence="4" id="KW-0808">Transferase</keyword>
<evidence type="ECO:0000256" key="1">
    <source>
        <dbReference type="ARBA" id="ARBA00006594"/>
    </source>
</evidence>
<protein>
    <recommendedName>
        <fullName evidence="2">site-specific DNA-methyltransferase (adenine-specific)</fullName>
        <ecNumber evidence="2">2.1.1.72</ecNumber>
    </recommendedName>
</protein>
<evidence type="ECO:0000313" key="10">
    <source>
        <dbReference type="EMBL" id="MFD2907514.1"/>
    </source>
</evidence>
<feature type="domain" description="Histidine kinase" evidence="9">
    <location>
        <begin position="571"/>
        <end position="819"/>
    </location>
</feature>
<dbReference type="PRINTS" id="PR00507">
    <property type="entry name" value="N12N6MTFRASE"/>
</dbReference>
<dbReference type="InterPro" id="IPR003356">
    <property type="entry name" value="DNA_methylase_A-5"/>
</dbReference>
<evidence type="ECO:0000256" key="8">
    <source>
        <dbReference type="ARBA" id="ARBA00047942"/>
    </source>
</evidence>
<accession>A0ABW5Z3V3</accession>
<evidence type="ECO:0000256" key="3">
    <source>
        <dbReference type="ARBA" id="ARBA00022603"/>
    </source>
</evidence>
<keyword evidence="11" id="KW-1185">Reference proteome</keyword>
<evidence type="ECO:0000256" key="5">
    <source>
        <dbReference type="ARBA" id="ARBA00022691"/>
    </source>
</evidence>
<evidence type="ECO:0000259" key="9">
    <source>
        <dbReference type="PROSITE" id="PS50109"/>
    </source>
</evidence>
<dbReference type="InterPro" id="IPR036890">
    <property type="entry name" value="HATPase_C_sf"/>
</dbReference>
<dbReference type="Pfam" id="PF02384">
    <property type="entry name" value="N6_Mtase"/>
    <property type="match status" value="1"/>
</dbReference>
<proteinExistence type="inferred from homology"/>
<evidence type="ECO:0000256" key="6">
    <source>
        <dbReference type="ARBA" id="ARBA00022747"/>
    </source>
</evidence>
<comment type="similarity">
    <text evidence="1">Belongs to the N(4)/N(6)-methyltransferase family.</text>
</comment>
<sequence length="821" mass="95174">MMKDREIDNQYINNISSEIWRLFENLRGSVPIEDYNVILLLLSGIKDNVLDAYYVNDSYSIHNAVIKSFAQDFKYSKVIEIYAPIIKFIPGEKLIQVINSFQYFDNSILKEQFQEIFDTLVYKLSEAQGKYTGEYIQPYEITRFIMNLAKIKANDTIYNPFAGLASYATFLDNSNHYYGQEINHKTWALGYLRLLAHNLKDFDYKLEDSLENWNRFGEFDLIVSTPPFNLRANNRNYGRVNFSLESVIIEHSLHQLNYSGELICVFPESFLYKKNRSDFQLKKHLIENNLINTIISLPNSVFKHTAIGTCVVIVNKKKAYKNKVRFIDATSFVNSKTNNRDKLFDDINLFQHIEDGNKKFVQLVDKETIIENDYNLLVSRYFIDDNFKGVRLHEICSFIRGSRSEKDEIGKLVKIRNLKDSIVNFNLDIEEFEDKEIPSTGISKIQQSCLLVALRWRTLKPTYFEYNGEAIYITNDILAFKIDKKIVNINYLINEFNVDYVLNQLEGLRLTGIIPTLRKDDFFQIKVKLPSIEEQKKKYYSFADKYIKSKVQESEFDFNEKKINVEDENSFLRHQIAGSLKNIRGAFDFVKRILDEQVKQQIPDLDNFKADARLETTLSSYINIIDRDLISVNKAVNKAGDKIDLLDLNIEYFDLLLFIKEYAESLKIRAKNLFAVILDLDENAIIEYGISGIQIHGDKDIIRKMFDNIIENAEKHAFTNSINSGNKIKIELQYDFEDDNVQIDISNTGNPIPESLTYNSMIRKGSSSGKNSGDGLGIWFVNEVMKIHKGKFGYTDETGSEGIDGEYVTTMELTFPLIQAL</sequence>
<dbReference type="GO" id="GO:0008168">
    <property type="term" value="F:methyltransferase activity"/>
    <property type="evidence" value="ECO:0007669"/>
    <property type="project" value="UniProtKB-KW"/>
</dbReference>
<name>A0ABW5Z3V3_9FLAO</name>
<dbReference type="SMART" id="SM00387">
    <property type="entry name" value="HATPase_c"/>
    <property type="match status" value="1"/>
</dbReference>
<keyword evidence="6" id="KW-0680">Restriction system</keyword>
<evidence type="ECO:0000256" key="2">
    <source>
        <dbReference type="ARBA" id="ARBA00011900"/>
    </source>
</evidence>
<dbReference type="SUPFAM" id="SSF55874">
    <property type="entry name" value="ATPase domain of HSP90 chaperone/DNA topoisomerase II/histidine kinase"/>
    <property type="match status" value="1"/>
</dbReference>
<dbReference type="SUPFAM" id="SSF53335">
    <property type="entry name" value="S-adenosyl-L-methionine-dependent methyltransferases"/>
    <property type="match status" value="1"/>
</dbReference>
<keyword evidence="5" id="KW-0949">S-adenosyl-L-methionine</keyword>
<dbReference type="InterPro" id="IPR003594">
    <property type="entry name" value="HATPase_dom"/>
</dbReference>
<dbReference type="Pfam" id="PF02518">
    <property type="entry name" value="HATPase_c"/>
    <property type="match status" value="1"/>
</dbReference>
<reference evidence="11" key="1">
    <citation type="journal article" date="2019" name="Int. J. Syst. Evol. Microbiol.">
        <title>The Global Catalogue of Microorganisms (GCM) 10K type strain sequencing project: providing services to taxonomists for standard genome sequencing and annotation.</title>
        <authorList>
            <consortium name="The Broad Institute Genomics Platform"/>
            <consortium name="The Broad Institute Genome Sequencing Center for Infectious Disease"/>
            <person name="Wu L."/>
            <person name="Ma J."/>
        </authorList>
    </citation>
    <scope>NUCLEOTIDE SEQUENCE [LARGE SCALE GENOMIC DNA]</scope>
    <source>
        <strain evidence="11">KCTC 52644</strain>
    </source>
</reference>
<comment type="caution">
    <text evidence="10">The sequence shown here is derived from an EMBL/GenBank/DDBJ whole genome shotgun (WGS) entry which is preliminary data.</text>
</comment>
<dbReference type="InterPro" id="IPR051537">
    <property type="entry name" value="DNA_Adenine_Mtase"/>
</dbReference>
<dbReference type="InterPro" id="IPR044946">
    <property type="entry name" value="Restrct_endonuc_typeI_TRD_sf"/>
</dbReference>
<evidence type="ECO:0000313" key="11">
    <source>
        <dbReference type="Proteomes" id="UP001597549"/>
    </source>
</evidence>
<dbReference type="RefSeq" id="WP_379803771.1">
    <property type="nucleotide sequence ID" value="NZ_JBHUOL010000006.1"/>
</dbReference>
<dbReference type="SUPFAM" id="SSF116734">
    <property type="entry name" value="DNA methylase specificity domain"/>
    <property type="match status" value="1"/>
</dbReference>
<dbReference type="Gene3D" id="3.90.220.20">
    <property type="entry name" value="DNA methylase specificity domains"/>
    <property type="match status" value="1"/>
</dbReference>
<dbReference type="InterPro" id="IPR005467">
    <property type="entry name" value="His_kinase_dom"/>
</dbReference>
<keyword evidence="3 10" id="KW-0489">Methyltransferase</keyword>
<dbReference type="GO" id="GO:0032259">
    <property type="term" value="P:methylation"/>
    <property type="evidence" value="ECO:0007669"/>
    <property type="project" value="UniProtKB-KW"/>
</dbReference>
<dbReference type="EMBL" id="JBHUOL010000006">
    <property type="protein sequence ID" value="MFD2907514.1"/>
    <property type="molecule type" value="Genomic_DNA"/>
</dbReference>
<dbReference type="InterPro" id="IPR029063">
    <property type="entry name" value="SAM-dependent_MTases_sf"/>
</dbReference>
<dbReference type="PROSITE" id="PS50109">
    <property type="entry name" value="HIS_KIN"/>
    <property type="match status" value="1"/>
</dbReference>
<dbReference type="Gene3D" id="3.30.565.10">
    <property type="entry name" value="Histidine kinase-like ATPase, C-terminal domain"/>
    <property type="match status" value="1"/>
</dbReference>
<gene>
    <name evidence="10" type="ORF">ACFSX9_02080</name>
</gene>
<evidence type="ECO:0000256" key="7">
    <source>
        <dbReference type="ARBA" id="ARBA00023125"/>
    </source>
</evidence>
<dbReference type="Gene3D" id="3.40.50.150">
    <property type="entry name" value="Vaccinia Virus protein VP39"/>
    <property type="match status" value="1"/>
</dbReference>
<evidence type="ECO:0000256" key="4">
    <source>
        <dbReference type="ARBA" id="ARBA00022679"/>
    </source>
</evidence>
<organism evidence="10 11">
    <name type="scientific">Flavobacterium ardleyense</name>
    <dbReference type="NCBI Taxonomy" id="2038737"/>
    <lineage>
        <taxon>Bacteria</taxon>
        <taxon>Pseudomonadati</taxon>
        <taxon>Bacteroidota</taxon>
        <taxon>Flavobacteriia</taxon>
        <taxon>Flavobacteriales</taxon>
        <taxon>Flavobacteriaceae</taxon>
        <taxon>Flavobacterium</taxon>
    </lineage>
</organism>
<dbReference type="Proteomes" id="UP001597549">
    <property type="component" value="Unassembled WGS sequence"/>
</dbReference>